<feature type="region of interest" description="Disordered" evidence="5">
    <location>
        <begin position="29"/>
        <end position="57"/>
    </location>
</feature>
<comment type="similarity">
    <text evidence="1">Belongs to the sulfatase family.</text>
</comment>
<keyword evidence="3 8" id="KW-0378">Hydrolase</keyword>
<dbReference type="InterPro" id="IPR050738">
    <property type="entry name" value="Sulfatase"/>
</dbReference>
<reference evidence="8 9" key="1">
    <citation type="submission" date="2019-12" db="EMBL/GenBank/DDBJ databases">
        <title>Genomic-based taxomic classification of the family Erythrobacteraceae.</title>
        <authorList>
            <person name="Xu L."/>
        </authorList>
    </citation>
    <scope>NUCLEOTIDE SEQUENCE [LARGE SCALE GENOMIC DNA]</scope>
    <source>
        <strain evidence="8 9">LMG 29518</strain>
    </source>
</reference>
<dbReference type="InterPro" id="IPR017850">
    <property type="entry name" value="Alkaline_phosphatase_core_sf"/>
</dbReference>
<dbReference type="GO" id="GO:0016740">
    <property type="term" value="F:transferase activity"/>
    <property type="evidence" value="ECO:0007669"/>
    <property type="project" value="UniProtKB-KW"/>
</dbReference>
<sequence length="772" mass="85060">MKSLYKFRHPLGGAAFGLLFAAQALAAPSQVAPGDRPAPDFGSERQERWNNYPEPPRAPAGAPNVLLIMTDDVGFGSASTFGGLIPTPTFDELARHGLRYNEFHTTAMCSPTRAALLTGRNHHAVATGSITNVAIDEPGYTSVIPDSAATVGRVLRDSGYDTAFFGKNHNTPIWETGPMGPFNHWPNGLGFDYFYGFNAAAADQFRPELIENRNAVEPPEDPSYIFDKDLTDHMINWLHVKWSQKPDDPFFIYLSPGTMHSPHQAPADWIARFKGKFDMGWDRMREEIFKRQKSMGVIPQDAVLTPRPDALPAWDSLSPEAQKTYARQMEVAAAQLSFFDNQLGRVIDELRSSGQLDNTLIIYLQGDNGASMDSRRGAVQELQSLVGIEPTEAELIEKSDENGTRDSYSNYNAAWAWAQNAPFPWGKQVASHLGGLRDGLVISWPDRIHASGQTRRQFHHVIDIAPTIYEAAGIHPPEKVDGVAQQPIDGVSMVYSFSHPDAPSTRHQQYFEMLGNRSFYKEGWLAATTPPRAPFDRSTKPLDPAKFKWELYNLTVDYSQAHDISAQYPGKLAELKADFDEAAKRNHVYPIEADLIGRVGPGKRPSLIEGRDHLTFYPGDTRYAAGNFPSLKIGWKVDAHVTVTGDGAEGPVVINGDEAGGAGLLLDDGRPLYLYNPSARAQERVELVGEPLPVGDHTITIAATADPEHGPRAALLSMLVDGKTVTSAEVPILYPARGSGVVGRYNVRTLLKGMDEPSMRNLSINYVEFTRK</sequence>
<evidence type="ECO:0000259" key="7">
    <source>
        <dbReference type="Pfam" id="PF00884"/>
    </source>
</evidence>
<comment type="caution">
    <text evidence="8">The sequence shown here is derived from an EMBL/GenBank/DDBJ whole genome shotgun (WGS) entry which is preliminary data.</text>
</comment>
<evidence type="ECO:0000256" key="4">
    <source>
        <dbReference type="ARBA" id="ARBA00022837"/>
    </source>
</evidence>
<dbReference type="PANTHER" id="PTHR42693:SF43">
    <property type="entry name" value="BLL2667 PROTEIN"/>
    <property type="match status" value="1"/>
</dbReference>
<evidence type="ECO:0000256" key="1">
    <source>
        <dbReference type="ARBA" id="ARBA00008779"/>
    </source>
</evidence>
<feature type="domain" description="Sulfatase N-terminal" evidence="7">
    <location>
        <begin position="63"/>
        <end position="474"/>
    </location>
</feature>
<dbReference type="RefSeq" id="WP_160736877.1">
    <property type="nucleotide sequence ID" value="NZ_WTYT01000005.1"/>
</dbReference>
<evidence type="ECO:0000256" key="2">
    <source>
        <dbReference type="ARBA" id="ARBA00022723"/>
    </source>
</evidence>
<organism evidence="8 9">
    <name type="scientific">Altericroceibacterium endophyticum</name>
    <dbReference type="NCBI Taxonomy" id="1808508"/>
    <lineage>
        <taxon>Bacteria</taxon>
        <taxon>Pseudomonadati</taxon>
        <taxon>Pseudomonadota</taxon>
        <taxon>Alphaproteobacteria</taxon>
        <taxon>Sphingomonadales</taxon>
        <taxon>Erythrobacteraceae</taxon>
        <taxon>Altericroceibacterium</taxon>
    </lineage>
</organism>
<evidence type="ECO:0000313" key="9">
    <source>
        <dbReference type="Proteomes" id="UP000438476"/>
    </source>
</evidence>
<dbReference type="InterPro" id="IPR000917">
    <property type="entry name" value="Sulfatase_N"/>
</dbReference>
<feature type="chain" id="PRO_5026308866" evidence="6">
    <location>
        <begin position="27"/>
        <end position="772"/>
    </location>
</feature>
<dbReference type="PANTHER" id="PTHR42693">
    <property type="entry name" value="ARYLSULFATASE FAMILY MEMBER"/>
    <property type="match status" value="1"/>
</dbReference>
<dbReference type="Pfam" id="PF00884">
    <property type="entry name" value="Sulfatase"/>
    <property type="match status" value="1"/>
</dbReference>
<dbReference type="SUPFAM" id="SSF53649">
    <property type="entry name" value="Alkaline phosphatase-like"/>
    <property type="match status" value="1"/>
</dbReference>
<dbReference type="CDD" id="cd16025">
    <property type="entry name" value="PAS_like"/>
    <property type="match status" value="1"/>
</dbReference>
<gene>
    <name evidence="8" type="ORF">GRI91_11730</name>
</gene>
<keyword evidence="4" id="KW-0106">Calcium</keyword>
<name>A0A6I4T980_9SPHN</name>
<keyword evidence="8" id="KW-0808">Transferase</keyword>
<accession>A0A6I4T980</accession>
<evidence type="ECO:0000256" key="3">
    <source>
        <dbReference type="ARBA" id="ARBA00022801"/>
    </source>
</evidence>
<keyword evidence="2" id="KW-0479">Metal-binding</keyword>
<dbReference type="Proteomes" id="UP000438476">
    <property type="component" value="Unassembled WGS sequence"/>
</dbReference>
<dbReference type="AlphaFoldDB" id="A0A6I4T980"/>
<dbReference type="GO" id="GO:0046872">
    <property type="term" value="F:metal ion binding"/>
    <property type="evidence" value="ECO:0007669"/>
    <property type="project" value="UniProtKB-KW"/>
</dbReference>
<dbReference type="InterPro" id="IPR024607">
    <property type="entry name" value="Sulfatase_CS"/>
</dbReference>
<dbReference type="EMBL" id="WTYT01000005">
    <property type="protein sequence ID" value="MXO66430.1"/>
    <property type="molecule type" value="Genomic_DNA"/>
</dbReference>
<dbReference type="Gene3D" id="3.40.720.10">
    <property type="entry name" value="Alkaline Phosphatase, subunit A"/>
    <property type="match status" value="1"/>
</dbReference>
<dbReference type="PROSITE" id="PS00523">
    <property type="entry name" value="SULFATASE_1"/>
    <property type="match status" value="1"/>
</dbReference>
<dbReference type="OrthoDB" id="9795675at2"/>
<protein>
    <submittedName>
        <fullName evidence="8">Sulfatase-like hydrolase/transferase</fullName>
    </submittedName>
</protein>
<evidence type="ECO:0000256" key="6">
    <source>
        <dbReference type="SAM" id="SignalP"/>
    </source>
</evidence>
<keyword evidence="6" id="KW-0732">Signal</keyword>
<evidence type="ECO:0000256" key="5">
    <source>
        <dbReference type="SAM" id="MobiDB-lite"/>
    </source>
</evidence>
<keyword evidence="9" id="KW-1185">Reference proteome</keyword>
<dbReference type="GO" id="GO:0016787">
    <property type="term" value="F:hydrolase activity"/>
    <property type="evidence" value="ECO:0007669"/>
    <property type="project" value="UniProtKB-KW"/>
</dbReference>
<proteinExistence type="inferred from homology"/>
<feature type="signal peptide" evidence="6">
    <location>
        <begin position="1"/>
        <end position="26"/>
    </location>
</feature>
<evidence type="ECO:0000313" key="8">
    <source>
        <dbReference type="EMBL" id="MXO66430.1"/>
    </source>
</evidence>